<dbReference type="PANTHER" id="PTHR13634">
    <property type="entry name" value="RIBOSOME BIOGENESIS PROTEIN BRIX"/>
    <property type="match status" value="1"/>
</dbReference>
<dbReference type="Gramene" id="Ma02_t16770.1">
    <property type="protein sequence ID" value="Ma02_p16770.1"/>
    <property type="gene ID" value="Ma02_g16770"/>
</dbReference>
<evidence type="ECO:0000256" key="5">
    <source>
        <dbReference type="SAM" id="MobiDB-lite"/>
    </source>
</evidence>
<dbReference type="GO" id="GO:0019843">
    <property type="term" value="F:rRNA binding"/>
    <property type="evidence" value="ECO:0007669"/>
    <property type="project" value="InterPro"/>
</dbReference>
<dbReference type="OMA" id="FRQFEIF"/>
<keyword evidence="9" id="KW-1185">Reference proteome</keyword>
<dbReference type="InParanoid" id="A0A804I3L4"/>
<dbReference type="SMART" id="SM00879">
    <property type="entry name" value="Brix"/>
    <property type="match status" value="1"/>
</dbReference>
<proteinExistence type="inferred from homology"/>
<protein>
    <submittedName>
        <fullName evidence="7">(wild Malaysian banana) hypothetical protein</fullName>
    </submittedName>
</protein>
<reference evidence="8" key="2">
    <citation type="submission" date="2021-05" db="UniProtKB">
        <authorList>
            <consortium name="EnsemblPlants"/>
        </authorList>
    </citation>
    <scope>IDENTIFICATION</scope>
    <source>
        <strain evidence="8">subsp. malaccensis</strain>
    </source>
</reference>
<evidence type="ECO:0000313" key="7">
    <source>
        <dbReference type="EMBL" id="CAG1862268.1"/>
    </source>
</evidence>
<dbReference type="Pfam" id="PF04427">
    <property type="entry name" value="Brix"/>
    <property type="match status" value="1"/>
</dbReference>
<dbReference type="PANTHER" id="PTHR13634:SF0">
    <property type="entry name" value="RIBOSOME BIOGENESIS PROTEIN BRX1 HOMOLOG"/>
    <property type="match status" value="1"/>
</dbReference>
<name>A0A804I3L4_MUSAM</name>
<comment type="subcellular location">
    <subcellularLocation>
        <location evidence="1">Nucleus</location>
        <location evidence="1">Nucleolus</location>
    </subcellularLocation>
</comment>
<dbReference type="Proteomes" id="UP000012960">
    <property type="component" value="Unplaced"/>
</dbReference>
<organism evidence="8 9">
    <name type="scientific">Musa acuminata subsp. malaccensis</name>
    <name type="common">Wild banana</name>
    <name type="synonym">Musa malaccensis</name>
    <dbReference type="NCBI Taxonomy" id="214687"/>
    <lineage>
        <taxon>Eukaryota</taxon>
        <taxon>Viridiplantae</taxon>
        <taxon>Streptophyta</taxon>
        <taxon>Embryophyta</taxon>
        <taxon>Tracheophyta</taxon>
        <taxon>Spermatophyta</taxon>
        <taxon>Magnoliopsida</taxon>
        <taxon>Liliopsida</taxon>
        <taxon>Zingiberales</taxon>
        <taxon>Musaceae</taxon>
        <taxon>Musa</taxon>
    </lineage>
</organism>
<dbReference type="PROSITE" id="PS50833">
    <property type="entry name" value="BRIX"/>
    <property type="match status" value="1"/>
</dbReference>
<keyword evidence="3" id="KW-0690">Ribosome biogenesis</keyword>
<comment type="similarity">
    <text evidence="2">Belongs to the BRX1 family.</text>
</comment>
<evidence type="ECO:0000256" key="4">
    <source>
        <dbReference type="ARBA" id="ARBA00023242"/>
    </source>
</evidence>
<evidence type="ECO:0000259" key="6">
    <source>
        <dbReference type="PROSITE" id="PS50833"/>
    </source>
</evidence>
<dbReference type="GO" id="GO:0003723">
    <property type="term" value="F:RNA binding"/>
    <property type="evidence" value="ECO:0000318"/>
    <property type="project" value="GO_Central"/>
</dbReference>
<feature type="region of interest" description="Disordered" evidence="5">
    <location>
        <begin position="1"/>
        <end position="24"/>
    </location>
</feature>
<sequence length="203" mass="23440">MGEKRKQDEASAAPKKEEVAQERPKRTLLGWKDGVSALDAERGVPRASLQERQQGGVQESEGATLNEFIELRNCSSCLFFDCRKQKDLYRWMVKCPSGPSVKFLVNAVYTMEELKLTGNHLKRSHPILTFSSNFDKVPCIFFCSQVLAYCFIFSIPKDHWKVKPFHDHVFVFPIVDDHIRFCNYQISVPHNEIDKVDRSIEEI</sequence>
<accession>A0A804I3L4</accession>
<evidence type="ECO:0000313" key="9">
    <source>
        <dbReference type="Proteomes" id="UP000012960"/>
    </source>
</evidence>
<reference evidence="7" key="1">
    <citation type="submission" date="2021-03" db="EMBL/GenBank/DDBJ databases">
        <authorList>
            <consortium name="Genoscope - CEA"/>
            <person name="William W."/>
        </authorList>
    </citation>
    <scope>NUCLEOTIDE SEQUENCE</scope>
    <source>
        <strain evidence="7">Doubled-haploid Pahang</strain>
    </source>
</reference>
<dbReference type="AlphaFoldDB" id="A0A804I3L4"/>
<evidence type="ECO:0000256" key="3">
    <source>
        <dbReference type="ARBA" id="ARBA00022517"/>
    </source>
</evidence>
<feature type="domain" description="Brix" evidence="6">
    <location>
        <begin position="14"/>
        <end position="203"/>
    </location>
</feature>
<dbReference type="InterPro" id="IPR007109">
    <property type="entry name" value="Brix"/>
</dbReference>
<dbReference type="EnsemblPlants" id="Ma02_t16770.1">
    <property type="protein sequence ID" value="Ma02_p16770.1"/>
    <property type="gene ID" value="Ma02_g16770"/>
</dbReference>
<evidence type="ECO:0000313" key="8">
    <source>
        <dbReference type="EnsemblPlants" id="Ma02_p16770.1"/>
    </source>
</evidence>
<dbReference type="InterPro" id="IPR026532">
    <property type="entry name" value="BRX1"/>
</dbReference>
<evidence type="ECO:0000256" key="1">
    <source>
        <dbReference type="ARBA" id="ARBA00004604"/>
    </source>
</evidence>
<dbReference type="GO" id="GO:0005730">
    <property type="term" value="C:nucleolus"/>
    <property type="evidence" value="ECO:0000318"/>
    <property type="project" value="GO_Central"/>
</dbReference>
<gene>
    <name evidence="7" type="ORF">GSMUA_71620.1</name>
</gene>
<evidence type="ECO:0000256" key="2">
    <source>
        <dbReference type="ARBA" id="ARBA00006369"/>
    </source>
</evidence>
<keyword evidence="4" id="KW-0539">Nucleus</keyword>
<dbReference type="GO" id="GO:0000027">
    <property type="term" value="P:ribosomal large subunit assembly"/>
    <property type="evidence" value="ECO:0000318"/>
    <property type="project" value="GO_Central"/>
</dbReference>
<dbReference type="GO" id="GO:0006364">
    <property type="term" value="P:rRNA processing"/>
    <property type="evidence" value="ECO:0007669"/>
    <property type="project" value="InterPro"/>
</dbReference>
<dbReference type="EMBL" id="HG996467">
    <property type="protein sequence ID" value="CAG1862268.1"/>
    <property type="molecule type" value="Genomic_DNA"/>
</dbReference>